<evidence type="ECO:0000313" key="1">
    <source>
        <dbReference type="EMBL" id="KAI3800125.1"/>
    </source>
</evidence>
<gene>
    <name evidence="1" type="ORF">L1987_35435</name>
</gene>
<dbReference type="EMBL" id="CM042028">
    <property type="protein sequence ID" value="KAI3800125.1"/>
    <property type="molecule type" value="Genomic_DNA"/>
</dbReference>
<reference evidence="2" key="1">
    <citation type="journal article" date="2022" name="Mol. Ecol. Resour.">
        <title>The genomes of chicory, endive, great burdock and yacon provide insights into Asteraceae palaeo-polyploidization history and plant inulin production.</title>
        <authorList>
            <person name="Fan W."/>
            <person name="Wang S."/>
            <person name="Wang H."/>
            <person name="Wang A."/>
            <person name="Jiang F."/>
            <person name="Liu H."/>
            <person name="Zhao H."/>
            <person name="Xu D."/>
            <person name="Zhang Y."/>
        </authorList>
    </citation>
    <scope>NUCLEOTIDE SEQUENCE [LARGE SCALE GENOMIC DNA]</scope>
    <source>
        <strain evidence="2">cv. Yunnan</strain>
    </source>
</reference>
<keyword evidence="2" id="KW-1185">Reference proteome</keyword>
<protein>
    <submittedName>
        <fullName evidence="1">Uncharacterized protein</fullName>
    </submittedName>
</protein>
<organism evidence="1 2">
    <name type="scientific">Smallanthus sonchifolius</name>
    <dbReference type="NCBI Taxonomy" id="185202"/>
    <lineage>
        <taxon>Eukaryota</taxon>
        <taxon>Viridiplantae</taxon>
        <taxon>Streptophyta</taxon>
        <taxon>Embryophyta</taxon>
        <taxon>Tracheophyta</taxon>
        <taxon>Spermatophyta</taxon>
        <taxon>Magnoliopsida</taxon>
        <taxon>eudicotyledons</taxon>
        <taxon>Gunneridae</taxon>
        <taxon>Pentapetalae</taxon>
        <taxon>asterids</taxon>
        <taxon>campanulids</taxon>
        <taxon>Asterales</taxon>
        <taxon>Asteraceae</taxon>
        <taxon>Asteroideae</taxon>
        <taxon>Heliantheae alliance</taxon>
        <taxon>Millerieae</taxon>
        <taxon>Smallanthus</taxon>
    </lineage>
</organism>
<accession>A0ACB9HY16</accession>
<name>A0ACB9HY16_9ASTR</name>
<reference evidence="1 2" key="2">
    <citation type="journal article" date="2022" name="Mol. Ecol. Resour.">
        <title>The genomes of chicory, endive, great burdock and yacon provide insights into Asteraceae paleo-polyploidization history and plant inulin production.</title>
        <authorList>
            <person name="Fan W."/>
            <person name="Wang S."/>
            <person name="Wang H."/>
            <person name="Wang A."/>
            <person name="Jiang F."/>
            <person name="Liu H."/>
            <person name="Zhao H."/>
            <person name="Xu D."/>
            <person name="Zhang Y."/>
        </authorList>
    </citation>
    <scope>NUCLEOTIDE SEQUENCE [LARGE SCALE GENOMIC DNA]</scope>
    <source>
        <strain evidence="2">cv. Yunnan</strain>
        <tissue evidence="1">Leaves</tissue>
    </source>
</reference>
<sequence length="109" mass="12573">MILIVLVCIFEPVPSAGSIIREVFKKFSFRKESGNLWESLSLSRKYEKKATLKILNKITYYSEGLLESLMFSRVQKIQTGFSEWGDMEAKDEGTGERQRFKKQNVACLP</sequence>
<dbReference type="Proteomes" id="UP001056120">
    <property type="component" value="Linkage Group LG11"/>
</dbReference>
<comment type="caution">
    <text evidence="1">The sequence shown here is derived from an EMBL/GenBank/DDBJ whole genome shotgun (WGS) entry which is preliminary data.</text>
</comment>
<evidence type="ECO:0000313" key="2">
    <source>
        <dbReference type="Proteomes" id="UP001056120"/>
    </source>
</evidence>
<proteinExistence type="predicted"/>